<feature type="domain" description="DUF2341" evidence="2">
    <location>
        <begin position="234"/>
        <end position="305"/>
    </location>
</feature>
<dbReference type="GeneID" id="8513852"/>
<dbReference type="InterPro" id="IPR018765">
    <property type="entry name" value="DUF2341"/>
</dbReference>
<sequence>MYFSQNAIILVMLMFVVSAVFYSTINYQTKAVEDEIKIKEVSIYEKNVKNTIDRNINKIVEDAFVNASYKIMKSRKFFPNAKVAVNYITSFIKNETNKSLKCIVGNSSNITFDVGSFDIEPTDDPLKIRVIGNIELRYTERLNNGEIVGLKNIQIDKEVKLSRIPDPYVYLNKFYYKWEYGRKIILNNFPNDDKNHTFCIILNDSNFNYNRMYNENSPTEIRIIGRNSSTGRWNVVLPYWVQTWREGNNHVSIIWVKVNNKELLNVSEDYIYLLYNSTTPVDREDPENTFILFDNFDYFDPDKWNESGEILINNSKLTVVAGAGSSVFSKDTYGEGYELMFRANFSYTPENNSESAGLFNKLDDTGGYGWAYYGDGDFEIVMGDDSYGIDNTFDYINKTYIYDLILNNISNHPYIEYNIYDSTLNLEYSKRETGSFDGTYPISINALPPENKTSNTNITVDWIFLKDVNNITATVGAENIQPITYTEEKPKTFNGVIYYGVGAYDKVYNGTYSIIGLFTNKSDYWKYPTTVGYKPLIEEN</sequence>
<feature type="transmembrane region" description="Helical" evidence="1">
    <location>
        <begin position="7"/>
        <end position="25"/>
    </location>
</feature>
<evidence type="ECO:0000259" key="2">
    <source>
        <dbReference type="Pfam" id="PF10102"/>
    </source>
</evidence>
<gene>
    <name evidence="3" type="ordered locus">Metvu_1505</name>
</gene>
<dbReference type="AlphaFoldDB" id="C9RIF6"/>
<accession>C9RIF6</accession>
<dbReference type="RefSeq" id="WP_015733577.1">
    <property type="nucleotide sequence ID" value="NC_013407.1"/>
</dbReference>
<dbReference type="HOGENOM" id="CLU_041883_0_0_2"/>
<keyword evidence="1" id="KW-0812">Transmembrane</keyword>
<keyword evidence="1" id="KW-1133">Transmembrane helix</keyword>
<name>C9RIF6_METVM</name>
<dbReference type="EMBL" id="CP001787">
    <property type="protein sequence ID" value="ACX73358.1"/>
    <property type="molecule type" value="Genomic_DNA"/>
</dbReference>
<evidence type="ECO:0000313" key="3">
    <source>
        <dbReference type="EMBL" id="ACX73358.1"/>
    </source>
</evidence>
<reference evidence="3" key="1">
    <citation type="submission" date="2009-10" db="EMBL/GenBank/DDBJ databases">
        <title>Complete sequence of chromosome of Methanocaldococcus vulcanius M7.</title>
        <authorList>
            <consortium name="US DOE Joint Genome Institute"/>
            <person name="Lucas S."/>
            <person name="Copeland A."/>
            <person name="Lapidus A."/>
            <person name="Glavina del Rio T."/>
            <person name="Dalin E."/>
            <person name="Tice H."/>
            <person name="Bruce D."/>
            <person name="Goodwin L."/>
            <person name="Pitluck S."/>
            <person name="Lcollab F.I."/>
            <person name="Brettin T."/>
            <person name="Detter J.C."/>
            <person name="Han C."/>
            <person name="Tapia R."/>
            <person name="Kuske C.R."/>
            <person name="Schmutz J."/>
            <person name="Larimer F."/>
            <person name="Land M."/>
            <person name="Hauser L."/>
            <person name="Kyrpides N."/>
            <person name="Ovchinikova G."/>
            <person name="Sieprawska-Lupa M."/>
            <person name="Whitman W.B."/>
            <person name="Woyke T."/>
        </authorList>
    </citation>
    <scope>NUCLEOTIDE SEQUENCE [LARGE SCALE GENOMIC DNA]</scope>
    <source>
        <strain evidence="3">M7</strain>
    </source>
</reference>
<evidence type="ECO:0000313" key="4">
    <source>
        <dbReference type="Proteomes" id="UP000002063"/>
    </source>
</evidence>
<keyword evidence="1" id="KW-0472">Membrane</keyword>
<protein>
    <recommendedName>
        <fullName evidence="2">DUF2341 domain-containing protein</fullName>
    </recommendedName>
</protein>
<dbReference type="Proteomes" id="UP000002063">
    <property type="component" value="Chromosome"/>
</dbReference>
<dbReference type="eggNOG" id="arCOG03508">
    <property type="taxonomic scope" value="Archaea"/>
</dbReference>
<dbReference type="OrthoDB" id="66028at2157"/>
<dbReference type="Pfam" id="PF10102">
    <property type="entry name" value="DUF2341"/>
    <property type="match status" value="1"/>
</dbReference>
<proteinExistence type="predicted"/>
<keyword evidence="4" id="KW-1185">Reference proteome</keyword>
<dbReference type="STRING" id="579137.Metvu_1505"/>
<organism evidence="3 4">
    <name type="scientific">Methanocaldococcus vulcanius (strain ATCC 700851 / DSM 12094 / M7)</name>
    <name type="common">Methanococcus vulcanius</name>
    <dbReference type="NCBI Taxonomy" id="579137"/>
    <lineage>
        <taxon>Archaea</taxon>
        <taxon>Methanobacteriati</taxon>
        <taxon>Methanobacteriota</taxon>
        <taxon>Methanomada group</taxon>
        <taxon>Methanococci</taxon>
        <taxon>Methanococcales</taxon>
        <taxon>Methanocaldococcaceae</taxon>
        <taxon>Methanocaldococcus</taxon>
    </lineage>
</organism>
<evidence type="ECO:0000256" key="1">
    <source>
        <dbReference type="SAM" id="Phobius"/>
    </source>
</evidence>
<dbReference type="KEGG" id="mvu:Metvu_1505"/>